<sequence length="99" mass="10511">MVMLTKVVLVVVVMIISAVLPILKVAVVVVITKEAAVIMLMTPFTSAARNNWFRNADDVGGNDDVLGELHGNAYYGAVGTGDGMTTVENHRDVGKELPA</sequence>
<keyword evidence="1" id="KW-0812">Transmembrane</keyword>
<organism evidence="2 3">
    <name type="scientific">Plakobranchus ocellatus</name>
    <dbReference type="NCBI Taxonomy" id="259542"/>
    <lineage>
        <taxon>Eukaryota</taxon>
        <taxon>Metazoa</taxon>
        <taxon>Spiralia</taxon>
        <taxon>Lophotrochozoa</taxon>
        <taxon>Mollusca</taxon>
        <taxon>Gastropoda</taxon>
        <taxon>Heterobranchia</taxon>
        <taxon>Euthyneura</taxon>
        <taxon>Panpulmonata</taxon>
        <taxon>Sacoglossa</taxon>
        <taxon>Placobranchoidea</taxon>
        <taxon>Plakobranchidae</taxon>
        <taxon>Plakobranchus</taxon>
    </lineage>
</organism>
<dbReference type="EMBL" id="BLXT01004926">
    <property type="protein sequence ID" value="GFO18048.1"/>
    <property type="molecule type" value="Genomic_DNA"/>
</dbReference>
<keyword evidence="3" id="KW-1185">Reference proteome</keyword>
<keyword evidence="1" id="KW-1133">Transmembrane helix</keyword>
<evidence type="ECO:0000313" key="3">
    <source>
        <dbReference type="Proteomes" id="UP000735302"/>
    </source>
</evidence>
<protein>
    <recommendedName>
        <fullName evidence="4">Secreted protein</fullName>
    </recommendedName>
</protein>
<keyword evidence="1" id="KW-0472">Membrane</keyword>
<accession>A0AAV4BFW7</accession>
<comment type="caution">
    <text evidence="2">The sequence shown here is derived from an EMBL/GenBank/DDBJ whole genome shotgun (WGS) entry which is preliminary data.</text>
</comment>
<evidence type="ECO:0000313" key="2">
    <source>
        <dbReference type="EMBL" id="GFO18048.1"/>
    </source>
</evidence>
<proteinExistence type="predicted"/>
<gene>
    <name evidence="2" type="ORF">PoB_004455300</name>
</gene>
<dbReference type="Proteomes" id="UP000735302">
    <property type="component" value="Unassembled WGS sequence"/>
</dbReference>
<feature type="transmembrane region" description="Helical" evidence="1">
    <location>
        <begin position="6"/>
        <end position="31"/>
    </location>
</feature>
<evidence type="ECO:0000256" key="1">
    <source>
        <dbReference type="SAM" id="Phobius"/>
    </source>
</evidence>
<reference evidence="2 3" key="1">
    <citation type="journal article" date="2021" name="Elife">
        <title>Chloroplast acquisition without the gene transfer in kleptoplastic sea slugs, Plakobranchus ocellatus.</title>
        <authorList>
            <person name="Maeda T."/>
            <person name="Takahashi S."/>
            <person name="Yoshida T."/>
            <person name="Shimamura S."/>
            <person name="Takaki Y."/>
            <person name="Nagai Y."/>
            <person name="Toyoda A."/>
            <person name="Suzuki Y."/>
            <person name="Arimoto A."/>
            <person name="Ishii H."/>
            <person name="Satoh N."/>
            <person name="Nishiyama T."/>
            <person name="Hasebe M."/>
            <person name="Maruyama T."/>
            <person name="Minagawa J."/>
            <person name="Obokata J."/>
            <person name="Shigenobu S."/>
        </authorList>
    </citation>
    <scope>NUCLEOTIDE SEQUENCE [LARGE SCALE GENOMIC DNA]</scope>
</reference>
<evidence type="ECO:0008006" key="4">
    <source>
        <dbReference type="Google" id="ProtNLM"/>
    </source>
</evidence>
<name>A0AAV4BFW7_9GAST</name>
<dbReference type="AlphaFoldDB" id="A0AAV4BFW7"/>